<evidence type="ECO:0000256" key="2">
    <source>
        <dbReference type="ARBA" id="ARBA00007741"/>
    </source>
</evidence>
<dbReference type="AlphaFoldDB" id="A0A1H2PK63"/>
<keyword evidence="5" id="KW-0843">Virulence</keyword>
<name>A0A1H2PK63_9BURK</name>
<dbReference type="STRING" id="1770053.SAMN05216551_101230"/>
<reference evidence="9" key="1">
    <citation type="submission" date="2016-09" db="EMBL/GenBank/DDBJ databases">
        <authorList>
            <person name="Varghese N."/>
            <person name="Submissions S."/>
        </authorList>
    </citation>
    <scope>NUCLEOTIDE SEQUENCE [LARGE SCALE GENOMIC DNA]</scope>
    <source>
        <strain evidence="9">JS23</strain>
    </source>
</reference>
<evidence type="ECO:0000313" key="8">
    <source>
        <dbReference type="EMBL" id="SDV46292.1"/>
    </source>
</evidence>
<keyword evidence="4" id="KW-0964">Secreted</keyword>
<keyword evidence="9" id="KW-1185">Reference proteome</keyword>
<protein>
    <recommendedName>
        <fullName evidence="3">Translocator protein BipD</fullName>
    </recommendedName>
</protein>
<evidence type="ECO:0000256" key="1">
    <source>
        <dbReference type="ARBA" id="ARBA00004613"/>
    </source>
</evidence>
<evidence type="ECO:0000256" key="5">
    <source>
        <dbReference type="ARBA" id="ARBA00023026"/>
    </source>
</evidence>
<sequence length="357" mass="37744">MSYRYTVQPGVERPTGGVAANEALLAATSTAVVPDIVAPLVGSVGNGDSPAPLLADVGTPMQAHADAAMQALTRLAAQLGVALPAVSAEREGESNRASDSALTLANAALRRSLDLFTDAPLAGGTGSIVRHEVSVRHRASALSAAIDASRVAAANIDPRTLGQSDEPTPWEPANDLSQVIADAQQKAVGPYGEVARKVMLLLARLTSAMDEVRRKLTFKEGDDKSTVTFPPGLDDLFKDIASPAGDFFVPLKLTGAEKATWQAELGDLAKVDNDGIRISTDLVEKIRKSLPAGGTKSMVEYQAWYTGFTNYRDLLQMNAQRAAEGFSRAVGNFDNLVRVLSNALASLTEMMKTQLAR</sequence>
<dbReference type="Gene3D" id="1.20.1710.10">
    <property type="entry name" value="IpaD-like"/>
    <property type="match status" value="1"/>
</dbReference>
<evidence type="ECO:0000256" key="7">
    <source>
        <dbReference type="ARBA" id="ARBA00025541"/>
    </source>
</evidence>
<evidence type="ECO:0000256" key="4">
    <source>
        <dbReference type="ARBA" id="ARBA00022525"/>
    </source>
</evidence>
<keyword evidence="6" id="KW-0175">Coiled coil</keyword>
<evidence type="ECO:0000256" key="6">
    <source>
        <dbReference type="ARBA" id="ARBA00023054"/>
    </source>
</evidence>
<dbReference type="Proteomes" id="UP000243719">
    <property type="component" value="Unassembled WGS sequence"/>
</dbReference>
<dbReference type="Pfam" id="PF06511">
    <property type="entry name" value="T3SS_TC"/>
    <property type="match status" value="1"/>
</dbReference>
<gene>
    <name evidence="8" type="ORF">SAMN05216551_101230</name>
</gene>
<dbReference type="InterPro" id="IPR036708">
    <property type="entry name" value="BipD-like_sf"/>
</dbReference>
<comment type="similarity">
    <text evidence="2">Belongs to the invasin protein D family.</text>
</comment>
<dbReference type="InterPro" id="IPR009483">
    <property type="entry name" value="IpaD/BipD/SipD"/>
</dbReference>
<evidence type="ECO:0000313" key="9">
    <source>
        <dbReference type="Proteomes" id="UP000243719"/>
    </source>
</evidence>
<evidence type="ECO:0000256" key="3">
    <source>
        <dbReference type="ARBA" id="ARBA00018825"/>
    </source>
</evidence>
<dbReference type="EMBL" id="FNLO01000001">
    <property type="protein sequence ID" value="SDV46292.1"/>
    <property type="molecule type" value="Genomic_DNA"/>
</dbReference>
<proteinExistence type="inferred from homology"/>
<dbReference type="RefSeq" id="WP_170844970.1">
    <property type="nucleotide sequence ID" value="NZ_FNLO01000001.1"/>
</dbReference>
<dbReference type="SUPFAM" id="SSF140693">
    <property type="entry name" value="IpaD-like"/>
    <property type="match status" value="1"/>
</dbReference>
<comment type="subcellular location">
    <subcellularLocation>
        <location evidence="1">Secreted</location>
    </subcellularLocation>
</comment>
<accession>A0A1H2PK63</accession>
<organism evidence="8 9">
    <name type="scientific">Chitinasiproducens palmae</name>
    <dbReference type="NCBI Taxonomy" id="1770053"/>
    <lineage>
        <taxon>Bacteria</taxon>
        <taxon>Pseudomonadati</taxon>
        <taxon>Pseudomonadota</taxon>
        <taxon>Betaproteobacteria</taxon>
        <taxon>Burkholderiales</taxon>
        <taxon>Burkholderiaceae</taxon>
        <taxon>Chitinasiproducens</taxon>
    </lineage>
</organism>
<dbReference type="GO" id="GO:0005576">
    <property type="term" value="C:extracellular region"/>
    <property type="evidence" value="ECO:0007669"/>
    <property type="project" value="UniProtKB-SubCell"/>
</dbReference>
<comment type="function">
    <text evidence="7">Required for invasion of epithelial cells, as well as for survival within host cells, escape from endocytic vesicles and subsequent actin-tail formation. Probably regulates the secretion of effectors BipB and BipC and their final integration into the target cell membrane.</text>
</comment>